<dbReference type="PANTHER" id="PTHR43266">
    <property type="entry name" value="MACROLIDE-EFFLUX PROTEIN"/>
    <property type="match status" value="1"/>
</dbReference>
<dbReference type="Pfam" id="PF07690">
    <property type="entry name" value="MFS_1"/>
    <property type="match status" value="1"/>
</dbReference>
<evidence type="ECO:0000259" key="8">
    <source>
        <dbReference type="PROSITE" id="PS50850"/>
    </source>
</evidence>
<dbReference type="PANTHER" id="PTHR43266:SF8">
    <property type="entry name" value="MACROLIDE-EFFLUX PROTEIN"/>
    <property type="match status" value="1"/>
</dbReference>
<dbReference type="InterPro" id="IPR011701">
    <property type="entry name" value="MFS"/>
</dbReference>
<reference evidence="9 10" key="1">
    <citation type="submission" date="2016-01" db="EMBL/GenBank/DDBJ databases">
        <title>Complete Genome Sequence of Paenibacillus yonginensis DCY84, a novel Plant Growth-Promoting Bacteria with Elicitation of Induced Systemic Resistance.</title>
        <authorList>
            <person name="Kim Y.J."/>
            <person name="Yang D.C."/>
            <person name="Sukweenadhi J."/>
        </authorList>
    </citation>
    <scope>NUCLEOTIDE SEQUENCE [LARGE SCALE GENOMIC DNA]</scope>
    <source>
        <strain evidence="9 10">DCY84</strain>
    </source>
</reference>
<dbReference type="Gene3D" id="1.20.1250.20">
    <property type="entry name" value="MFS general substrate transporter like domains"/>
    <property type="match status" value="1"/>
</dbReference>
<dbReference type="AlphaFoldDB" id="A0A1B1MY76"/>
<evidence type="ECO:0000256" key="5">
    <source>
        <dbReference type="ARBA" id="ARBA00022989"/>
    </source>
</evidence>
<name>A0A1B1MY76_9BACL</name>
<dbReference type="STRING" id="1462996.AWM70_05600"/>
<dbReference type="GO" id="GO:0022857">
    <property type="term" value="F:transmembrane transporter activity"/>
    <property type="evidence" value="ECO:0007669"/>
    <property type="project" value="InterPro"/>
</dbReference>
<dbReference type="KEGG" id="pyg:AWM70_05600"/>
<organism evidence="9 10">
    <name type="scientific">Paenibacillus yonginensis</name>
    <dbReference type="NCBI Taxonomy" id="1462996"/>
    <lineage>
        <taxon>Bacteria</taxon>
        <taxon>Bacillati</taxon>
        <taxon>Bacillota</taxon>
        <taxon>Bacilli</taxon>
        <taxon>Bacillales</taxon>
        <taxon>Paenibacillaceae</taxon>
        <taxon>Paenibacillus</taxon>
    </lineage>
</organism>
<keyword evidence="4 7" id="KW-0812">Transmembrane</keyword>
<dbReference type="GO" id="GO:0005886">
    <property type="term" value="C:plasma membrane"/>
    <property type="evidence" value="ECO:0007669"/>
    <property type="project" value="UniProtKB-SubCell"/>
</dbReference>
<feature type="transmembrane region" description="Helical" evidence="7">
    <location>
        <begin position="82"/>
        <end position="100"/>
    </location>
</feature>
<keyword evidence="5 7" id="KW-1133">Transmembrane helix</keyword>
<protein>
    <recommendedName>
        <fullName evidence="8">Major facilitator superfamily (MFS) profile domain-containing protein</fullName>
    </recommendedName>
</protein>
<evidence type="ECO:0000256" key="2">
    <source>
        <dbReference type="ARBA" id="ARBA00022448"/>
    </source>
</evidence>
<accession>A0A1B1MY76</accession>
<dbReference type="PROSITE" id="PS50850">
    <property type="entry name" value="MFS"/>
    <property type="match status" value="1"/>
</dbReference>
<comment type="subcellular location">
    <subcellularLocation>
        <location evidence="1">Cell membrane</location>
        <topology evidence="1">Multi-pass membrane protein</topology>
    </subcellularLocation>
</comment>
<dbReference type="Proteomes" id="UP000092573">
    <property type="component" value="Chromosome"/>
</dbReference>
<gene>
    <name evidence="9" type="ORF">AWM70_05600</name>
</gene>
<feature type="transmembrane region" description="Helical" evidence="7">
    <location>
        <begin position="112"/>
        <end position="133"/>
    </location>
</feature>
<evidence type="ECO:0000256" key="7">
    <source>
        <dbReference type="SAM" id="Phobius"/>
    </source>
</evidence>
<dbReference type="SUPFAM" id="SSF103473">
    <property type="entry name" value="MFS general substrate transporter"/>
    <property type="match status" value="1"/>
</dbReference>
<dbReference type="InterPro" id="IPR020846">
    <property type="entry name" value="MFS_dom"/>
</dbReference>
<keyword evidence="10" id="KW-1185">Reference proteome</keyword>
<evidence type="ECO:0000256" key="1">
    <source>
        <dbReference type="ARBA" id="ARBA00004651"/>
    </source>
</evidence>
<feature type="transmembrane region" description="Helical" evidence="7">
    <location>
        <begin position="58"/>
        <end position="76"/>
    </location>
</feature>
<keyword evidence="3" id="KW-1003">Cell membrane</keyword>
<feature type="transmembrane region" description="Helical" evidence="7">
    <location>
        <begin position="139"/>
        <end position="158"/>
    </location>
</feature>
<keyword evidence="2" id="KW-0813">Transport</keyword>
<dbReference type="EMBL" id="CP014167">
    <property type="protein sequence ID" value="ANS74116.1"/>
    <property type="molecule type" value="Genomic_DNA"/>
</dbReference>
<evidence type="ECO:0000256" key="3">
    <source>
        <dbReference type="ARBA" id="ARBA00022475"/>
    </source>
</evidence>
<feature type="transmembrane region" description="Helical" evidence="7">
    <location>
        <begin position="25"/>
        <end position="46"/>
    </location>
</feature>
<feature type="domain" description="Major facilitator superfamily (MFS) profile" evidence="8">
    <location>
        <begin position="1"/>
        <end position="163"/>
    </location>
</feature>
<sequence length="163" mass="17313">MGLISSLAVFLVTEKLDLPAEALKWISLPYGLGAIIGGIATFALATKITPRRLLQTGLLVNGMGIILAGLSTKLWITMTAQFIIALLQPAIFVGNNALVMQHTDQNFIGRVMGIRTPLMTGAMLLMMSAAGVLKNTLSLILVYLLAGLCFFAGLLITVPKGSR</sequence>
<evidence type="ECO:0000256" key="6">
    <source>
        <dbReference type="ARBA" id="ARBA00023136"/>
    </source>
</evidence>
<evidence type="ECO:0000313" key="9">
    <source>
        <dbReference type="EMBL" id="ANS74116.1"/>
    </source>
</evidence>
<evidence type="ECO:0000313" key="10">
    <source>
        <dbReference type="Proteomes" id="UP000092573"/>
    </source>
</evidence>
<evidence type="ECO:0000256" key="4">
    <source>
        <dbReference type="ARBA" id="ARBA00022692"/>
    </source>
</evidence>
<proteinExistence type="predicted"/>
<dbReference type="InterPro" id="IPR036259">
    <property type="entry name" value="MFS_trans_sf"/>
</dbReference>
<keyword evidence="6 7" id="KW-0472">Membrane</keyword>